<protein>
    <submittedName>
        <fullName evidence="2">Uncharacterized protein</fullName>
    </submittedName>
</protein>
<keyword evidence="3" id="KW-1185">Reference proteome</keyword>
<comment type="caution">
    <text evidence="2">The sequence shown here is derived from an EMBL/GenBank/DDBJ whole genome shotgun (WGS) entry which is preliminary data.</text>
</comment>
<organism evidence="2 3">
    <name type="scientific">Ranatra chinensis</name>
    <dbReference type="NCBI Taxonomy" id="642074"/>
    <lineage>
        <taxon>Eukaryota</taxon>
        <taxon>Metazoa</taxon>
        <taxon>Ecdysozoa</taxon>
        <taxon>Arthropoda</taxon>
        <taxon>Hexapoda</taxon>
        <taxon>Insecta</taxon>
        <taxon>Pterygota</taxon>
        <taxon>Neoptera</taxon>
        <taxon>Paraneoptera</taxon>
        <taxon>Hemiptera</taxon>
        <taxon>Heteroptera</taxon>
        <taxon>Panheteroptera</taxon>
        <taxon>Nepomorpha</taxon>
        <taxon>Nepidae</taxon>
        <taxon>Ranatrinae</taxon>
        <taxon>Ranatra</taxon>
    </lineage>
</organism>
<sequence>MASKRRNMFYEREQGDVQARNMFYENKKQETTEKVHGTTVEIRTTTQTAPLRMTISPNRIGPTNSEQEKRDHESAPVSAVPILIVGQKAETGSRSVDKFRSVCYQATVKTTEHTILVSCEVETELDKSNEKSPTKQLSGKRASEGFRTRWPQDLRNLQEPRPINSFRWPPEFPSSPLGQHEWRRSHGTIPFTIHPVISTPLRLVTARIIDPERFPSARNNIRKE</sequence>
<feature type="compositionally biased region" description="Polar residues" evidence="1">
    <location>
        <begin position="54"/>
        <end position="65"/>
    </location>
</feature>
<evidence type="ECO:0000313" key="2">
    <source>
        <dbReference type="EMBL" id="KAL1140515.1"/>
    </source>
</evidence>
<dbReference type="EMBL" id="JBFDAA010000001">
    <property type="protein sequence ID" value="KAL1140515.1"/>
    <property type="molecule type" value="Genomic_DNA"/>
</dbReference>
<dbReference type="Proteomes" id="UP001558652">
    <property type="component" value="Unassembled WGS sequence"/>
</dbReference>
<dbReference type="AlphaFoldDB" id="A0ABD0YXD8"/>
<proteinExistence type="predicted"/>
<accession>A0ABD0YXD8</accession>
<feature type="region of interest" description="Disordered" evidence="1">
    <location>
        <begin position="125"/>
        <end position="144"/>
    </location>
</feature>
<gene>
    <name evidence="2" type="ORF">AAG570_000445</name>
</gene>
<evidence type="ECO:0000256" key="1">
    <source>
        <dbReference type="SAM" id="MobiDB-lite"/>
    </source>
</evidence>
<evidence type="ECO:0000313" key="3">
    <source>
        <dbReference type="Proteomes" id="UP001558652"/>
    </source>
</evidence>
<name>A0ABD0YXD8_9HEMI</name>
<reference evidence="2 3" key="1">
    <citation type="submission" date="2024-07" db="EMBL/GenBank/DDBJ databases">
        <title>Chromosome-level genome assembly of the water stick insect Ranatra chinensis (Heteroptera: Nepidae).</title>
        <authorList>
            <person name="Liu X."/>
        </authorList>
    </citation>
    <scope>NUCLEOTIDE SEQUENCE [LARGE SCALE GENOMIC DNA]</scope>
    <source>
        <strain evidence="2">Cailab_2021Rc</strain>
        <tissue evidence="2">Muscle</tissue>
    </source>
</reference>
<feature type="region of interest" description="Disordered" evidence="1">
    <location>
        <begin position="54"/>
        <end position="76"/>
    </location>
</feature>